<gene>
    <name evidence="1" type="ORF">C6Y14_43320</name>
</gene>
<sequence>MTDEVTQGVGGVFGGVEVHEVGVVVRGGLLHAVVQPLLHLVQEGQRLLGDVGERQFRPAVGRGQALGRVLGHEPGVAGQDALDVRGEVAHAREHLLQVPFDLIEHGFQPCLSVF</sequence>
<name>A0A2P8PTA3_9ACTN</name>
<evidence type="ECO:0000313" key="2">
    <source>
        <dbReference type="Proteomes" id="UP000240429"/>
    </source>
</evidence>
<dbReference type="EMBL" id="PYBJ01000045">
    <property type="protein sequence ID" value="PSM37212.1"/>
    <property type="molecule type" value="Genomic_DNA"/>
</dbReference>
<keyword evidence="2" id="KW-1185">Reference proteome</keyword>
<dbReference type="Proteomes" id="UP000240429">
    <property type="component" value="Unassembled WGS sequence"/>
</dbReference>
<dbReference type="AlphaFoldDB" id="A0A2P8PTA3"/>
<organism evidence="1 2">
    <name type="scientific">Streptomyces dioscori</name>
    <dbReference type="NCBI Taxonomy" id="2109333"/>
    <lineage>
        <taxon>Bacteria</taxon>
        <taxon>Bacillati</taxon>
        <taxon>Actinomycetota</taxon>
        <taxon>Actinomycetes</taxon>
        <taxon>Kitasatosporales</taxon>
        <taxon>Streptomycetaceae</taxon>
        <taxon>Streptomyces</taxon>
        <taxon>Streptomyces aurantiacus group</taxon>
    </lineage>
</organism>
<protein>
    <submittedName>
        <fullName evidence="1">Uncharacterized protein</fullName>
    </submittedName>
</protein>
<comment type="caution">
    <text evidence="1">The sequence shown here is derived from an EMBL/GenBank/DDBJ whole genome shotgun (WGS) entry which is preliminary data.</text>
</comment>
<proteinExistence type="predicted"/>
<accession>A0A2P8PTA3</accession>
<evidence type="ECO:0000313" key="1">
    <source>
        <dbReference type="EMBL" id="PSM37212.1"/>
    </source>
</evidence>
<reference evidence="1 2" key="1">
    <citation type="submission" date="2018-03" db="EMBL/GenBank/DDBJ databases">
        <title>Streptomyces dioscori sp. nov., a novel endophytic actinobacterium isolated from bulbil of Dioscorea bulbifera L.</title>
        <authorList>
            <person name="Zhikuan W."/>
        </authorList>
    </citation>
    <scope>NUCLEOTIDE SEQUENCE [LARGE SCALE GENOMIC DNA]</scope>
    <source>
        <strain evidence="1 2">A217</strain>
    </source>
</reference>